<protein>
    <submittedName>
        <fullName evidence="1">Uncharacterized protein</fullName>
    </submittedName>
</protein>
<dbReference type="EMBL" id="JACKWZ010000315">
    <property type="protein sequence ID" value="KAF9409487.1"/>
    <property type="molecule type" value="Genomic_DNA"/>
</dbReference>
<proteinExistence type="predicted"/>
<organism evidence="1 2">
    <name type="scientific">Spodoptera exigua</name>
    <name type="common">Beet armyworm</name>
    <name type="synonym">Noctua fulgens</name>
    <dbReference type="NCBI Taxonomy" id="7107"/>
    <lineage>
        <taxon>Eukaryota</taxon>
        <taxon>Metazoa</taxon>
        <taxon>Ecdysozoa</taxon>
        <taxon>Arthropoda</taxon>
        <taxon>Hexapoda</taxon>
        <taxon>Insecta</taxon>
        <taxon>Pterygota</taxon>
        <taxon>Neoptera</taxon>
        <taxon>Endopterygota</taxon>
        <taxon>Lepidoptera</taxon>
        <taxon>Glossata</taxon>
        <taxon>Ditrysia</taxon>
        <taxon>Noctuoidea</taxon>
        <taxon>Noctuidae</taxon>
        <taxon>Amphipyrinae</taxon>
        <taxon>Spodoptera</taxon>
    </lineage>
</organism>
<evidence type="ECO:0000313" key="1">
    <source>
        <dbReference type="EMBL" id="KAF9409487.1"/>
    </source>
</evidence>
<accession>A0A835G9M6</accession>
<dbReference type="AlphaFoldDB" id="A0A835G9M6"/>
<reference evidence="1" key="1">
    <citation type="submission" date="2020-08" db="EMBL/GenBank/DDBJ databases">
        <title>Spodoptera exigua strain:BAW_Kor-Di-RS1 Genome sequencing and assembly.</title>
        <authorList>
            <person name="Kim J."/>
            <person name="Nam H.Y."/>
            <person name="Kwon M."/>
            <person name="Choi J.H."/>
            <person name="Cho S.R."/>
            <person name="Kim G.-H."/>
        </authorList>
    </citation>
    <scope>NUCLEOTIDE SEQUENCE</scope>
    <source>
        <strain evidence="1">BAW_Kor-Di-RS1</strain>
        <tissue evidence="1">Whole-body</tissue>
    </source>
</reference>
<evidence type="ECO:0000313" key="2">
    <source>
        <dbReference type="Proteomes" id="UP000648187"/>
    </source>
</evidence>
<comment type="caution">
    <text evidence="1">The sequence shown here is derived from an EMBL/GenBank/DDBJ whole genome shotgun (WGS) entry which is preliminary data.</text>
</comment>
<name>A0A835G9M6_SPOEX</name>
<keyword evidence="2" id="KW-1185">Reference proteome</keyword>
<gene>
    <name evidence="1" type="ORF">HW555_011162</name>
</gene>
<dbReference type="Proteomes" id="UP000648187">
    <property type="component" value="Unassembled WGS sequence"/>
</dbReference>
<sequence length="164" mass="17022">MACTSALDVTSLDLPKQSIQCSHIYIPKKLQESEDKASLVFAEISVMVTRSVSSHAGAVSVLLSALTSDVRSGLGNGFGDGDAMPPLFPSLSEVVSCDHLPISGRWMTRSSSAGLVIIRGVAGGKVQTPGATIAVTVSSLRGFFACLSCCFAVGHRFATTTTLV</sequence>